<evidence type="ECO:0000313" key="3">
    <source>
        <dbReference type="EMBL" id="MDR5604175.1"/>
    </source>
</evidence>
<dbReference type="InterPro" id="IPR009063">
    <property type="entry name" value="Ig/albumin-bd_sf"/>
</dbReference>
<organism evidence="3 4">
    <name type="scientific">Staphylococcus coagulans</name>
    <dbReference type="NCBI Taxonomy" id="74706"/>
    <lineage>
        <taxon>Bacteria</taxon>
        <taxon>Bacillati</taxon>
        <taxon>Bacillota</taxon>
        <taxon>Bacilli</taxon>
        <taxon>Bacillales</taxon>
        <taxon>Staphylococcaceae</taxon>
        <taxon>Staphylococcus</taxon>
    </lineage>
</organism>
<comment type="caution">
    <text evidence="3">The sequence shown here is derived from an EMBL/GenBank/DDBJ whole genome shotgun (WGS) entry which is preliminary data.</text>
</comment>
<keyword evidence="1" id="KW-0677">Repeat</keyword>
<dbReference type="Pfam" id="PF01468">
    <property type="entry name" value="GA"/>
    <property type="match status" value="1"/>
</dbReference>
<feature type="non-terminal residue" evidence="3">
    <location>
        <position position="256"/>
    </location>
</feature>
<keyword evidence="4" id="KW-1185">Reference proteome</keyword>
<gene>
    <name evidence="3" type="ORF">RCO12_12295</name>
</gene>
<protein>
    <recommendedName>
        <fullName evidence="2">Extracellular matrix-binding protein ebh GA module domain-containing protein</fullName>
    </recommendedName>
</protein>
<dbReference type="Pfam" id="PF07554">
    <property type="entry name" value="FIVAR"/>
    <property type="match status" value="2"/>
</dbReference>
<sequence length="256" mass="27430">ATPANKQAYDNAVNAAKGVIGETTNPTMDVNTVNQKAASVKSTKDALDGQQNLQRAKTEATNAITHASDLNQAQKNALTQQVNSAQNVQAVNDIKQTTQSLNTAMTGLKRGVANHNQVVQSDNYVNADTNKKNDYNNAYNHANDIINGNAQHPVITPSDVNNALSNVTSKEHALNGEAKLNAAKQEANTALGHLNNLNNVQRQNLQSQINGAHQIDAVNTIKQNATNLNSAMGNLRQAVADKDQVKRTEDYADADT</sequence>
<accession>A0ABU1F1B6</accession>
<dbReference type="InterPro" id="IPR020840">
    <property type="entry name" value="Extracell_matrix-bd_GA"/>
</dbReference>
<reference evidence="3 4" key="1">
    <citation type="submission" date="2023-08" db="EMBL/GenBank/DDBJ databases">
        <title>Whole genome sequencing of Staphylococcus coagulans NN-2474.</title>
        <authorList>
            <person name="Kropotov V.S."/>
            <person name="Boriskina E.V."/>
            <person name="Gordinskaya N.A."/>
            <person name="Shkurkina I.S."/>
            <person name="Kryazhev D.V."/>
            <person name="Alekseeva A.E."/>
            <person name="Makhova M.A."/>
        </authorList>
    </citation>
    <scope>NUCLEOTIDE SEQUENCE [LARGE SCALE GENOMIC DNA]</scope>
    <source>
        <strain evidence="3 4">NN-2474</strain>
    </source>
</reference>
<dbReference type="InterPro" id="IPR051197">
    <property type="entry name" value="ECM-binding_protein"/>
</dbReference>
<name>A0ABU1F1B6_9STAP</name>
<evidence type="ECO:0000256" key="1">
    <source>
        <dbReference type="ARBA" id="ARBA00022737"/>
    </source>
</evidence>
<feature type="non-terminal residue" evidence="3">
    <location>
        <position position="1"/>
    </location>
</feature>
<dbReference type="SMART" id="SM00844">
    <property type="entry name" value="GA"/>
    <property type="match status" value="2"/>
</dbReference>
<dbReference type="PANTHER" id="PTHR33150:SF1">
    <property type="entry name" value="EXTRACELLULAR MATRIX-BINDING PROTEIN EBH"/>
    <property type="match status" value="1"/>
</dbReference>
<feature type="domain" description="Extracellular matrix-binding protein ebh GA module" evidence="2">
    <location>
        <begin position="40"/>
        <end position="99"/>
    </location>
</feature>
<dbReference type="Gene3D" id="1.20.5.420">
    <property type="entry name" value="Immunoglobulin FC, subunit C"/>
    <property type="match status" value="4"/>
</dbReference>
<dbReference type="SUPFAM" id="SSF46997">
    <property type="entry name" value="Bacterial immunoglobulin/albumin-binding domains"/>
    <property type="match status" value="4"/>
</dbReference>
<dbReference type="InterPro" id="IPR002988">
    <property type="entry name" value="GA_module"/>
</dbReference>
<evidence type="ECO:0000259" key="2">
    <source>
        <dbReference type="SMART" id="SM00844"/>
    </source>
</evidence>
<dbReference type="Proteomes" id="UP001255050">
    <property type="component" value="Unassembled WGS sequence"/>
</dbReference>
<dbReference type="EMBL" id="JAVJGV010000205">
    <property type="protein sequence ID" value="MDR5604175.1"/>
    <property type="molecule type" value="Genomic_DNA"/>
</dbReference>
<dbReference type="RefSeq" id="WP_309552374.1">
    <property type="nucleotide sequence ID" value="NZ_JAVJGV010000205.1"/>
</dbReference>
<feature type="domain" description="Extracellular matrix-binding protein ebh GA module" evidence="2">
    <location>
        <begin position="167"/>
        <end position="226"/>
    </location>
</feature>
<dbReference type="PANTHER" id="PTHR33150">
    <property type="entry name" value="EXTRACELLULAR MATRIX-BINDING PROTEIN EBH"/>
    <property type="match status" value="1"/>
</dbReference>
<proteinExistence type="predicted"/>
<evidence type="ECO:0000313" key="4">
    <source>
        <dbReference type="Proteomes" id="UP001255050"/>
    </source>
</evidence>